<dbReference type="InterPro" id="IPR029044">
    <property type="entry name" value="Nucleotide-diphossugar_trans"/>
</dbReference>
<gene>
    <name evidence="1" type="ORF">SLS53_008592</name>
</gene>
<name>A0AAN9U5Q3_9PEZI</name>
<protein>
    <recommendedName>
        <fullName evidence="3">Nucleotide-diphospho-sugar transferase</fullName>
    </recommendedName>
</protein>
<dbReference type="AlphaFoldDB" id="A0AAN9U5Q3"/>
<accession>A0AAN9U5Q3</accession>
<sequence length="388" mass="43970">MRTRNWIFTALTCLMLLCYHSLLRIYYANQIRDLEGHAKGFSKDGGDIAGCNDGFAYVFYATADLYACSTLVNIHRLRTLRSTVPIHVLASDYLSVSFMNALEDANVTVHIEETPQTPALLGSYYEDSLLKMLVFKMHKLDPTLKRVLIIDSDQLILKHFDNLFSDLPVVDIAAPRAYWSPPQTSRTVFSSAFMMINLSDRLWETVNQTLPNNGGLADGASASAGADMDILNDVFGDTAMILSGEYVTLNSHWETWEIPKWFHPANAPLFNRTVSSHVPEISEARKQPSVEPQADLKVRGDVDHQMPLGYLAVESRPRHPQDSEIFRQLRQLQEYASVIHFTALGKPWSYTEQEVIDERPEAHPLFSKQFGMWRDIAGQVCPETWDVK</sequence>
<dbReference type="Proteomes" id="UP001320245">
    <property type="component" value="Unassembled WGS sequence"/>
</dbReference>
<organism evidence="1 2">
    <name type="scientific">Cytospora paraplurivora</name>
    <dbReference type="NCBI Taxonomy" id="2898453"/>
    <lineage>
        <taxon>Eukaryota</taxon>
        <taxon>Fungi</taxon>
        <taxon>Dikarya</taxon>
        <taxon>Ascomycota</taxon>
        <taxon>Pezizomycotina</taxon>
        <taxon>Sordariomycetes</taxon>
        <taxon>Sordariomycetidae</taxon>
        <taxon>Diaporthales</taxon>
        <taxon>Cytosporaceae</taxon>
        <taxon>Cytospora</taxon>
    </lineage>
</organism>
<evidence type="ECO:0000313" key="1">
    <source>
        <dbReference type="EMBL" id="KAK7732301.1"/>
    </source>
</evidence>
<proteinExistence type="predicted"/>
<dbReference type="SUPFAM" id="SSF53448">
    <property type="entry name" value="Nucleotide-diphospho-sugar transferases"/>
    <property type="match status" value="1"/>
</dbReference>
<dbReference type="EMBL" id="JAJSPL020000052">
    <property type="protein sequence ID" value="KAK7732301.1"/>
    <property type="molecule type" value="Genomic_DNA"/>
</dbReference>
<evidence type="ECO:0008006" key="3">
    <source>
        <dbReference type="Google" id="ProtNLM"/>
    </source>
</evidence>
<dbReference type="InterPro" id="IPR050587">
    <property type="entry name" value="GNT1/Glycosyltrans_8"/>
</dbReference>
<comment type="caution">
    <text evidence="1">The sequence shown here is derived from an EMBL/GenBank/DDBJ whole genome shotgun (WGS) entry which is preliminary data.</text>
</comment>
<dbReference type="PANTHER" id="PTHR11183">
    <property type="entry name" value="GLYCOGENIN SUBFAMILY MEMBER"/>
    <property type="match status" value="1"/>
</dbReference>
<evidence type="ECO:0000313" key="2">
    <source>
        <dbReference type="Proteomes" id="UP001320245"/>
    </source>
</evidence>
<reference evidence="1 2" key="1">
    <citation type="journal article" date="2023" name="PLoS ONE">
        <title>Cytospora paraplurivora sp. nov. isolated from orchards with fruit tree decline syndrome in Ontario, Canada.</title>
        <authorList>
            <person name="Ilyukhin E."/>
            <person name="Nguyen H.D.T."/>
            <person name="Castle A.J."/>
            <person name="Ellouze W."/>
        </authorList>
    </citation>
    <scope>NUCLEOTIDE SEQUENCE [LARGE SCALE GENOMIC DNA]</scope>
    <source>
        <strain evidence="1 2">FDS-564</strain>
    </source>
</reference>
<keyword evidence="2" id="KW-1185">Reference proteome</keyword>
<dbReference type="Gene3D" id="3.90.550.10">
    <property type="entry name" value="Spore Coat Polysaccharide Biosynthesis Protein SpsA, Chain A"/>
    <property type="match status" value="1"/>
</dbReference>